<keyword evidence="1 2" id="KW-0732">Signal</keyword>
<dbReference type="Pfam" id="PF18962">
    <property type="entry name" value="Por_Secre_tail"/>
    <property type="match status" value="1"/>
</dbReference>
<dbReference type="Gene3D" id="2.60.40.10">
    <property type="entry name" value="Immunoglobulins"/>
    <property type="match status" value="1"/>
</dbReference>
<dbReference type="InterPro" id="IPR050994">
    <property type="entry name" value="At_inactive_RLKs"/>
</dbReference>
<accession>A0ABS3T2Y0</accession>
<dbReference type="SUPFAM" id="SSF75011">
    <property type="entry name" value="3-carboxy-cis,cis-mucoante lactonizing enzyme"/>
    <property type="match status" value="1"/>
</dbReference>
<dbReference type="NCBIfam" id="TIGR04183">
    <property type="entry name" value="Por_Secre_tail"/>
    <property type="match status" value="1"/>
</dbReference>
<dbReference type="Proteomes" id="UP000676776">
    <property type="component" value="Unassembled WGS sequence"/>
</dbReference>
<feature type="domain" description="Ig-like" evidence="3">
    <location>
        <begin position="389"/>
        <end position="479"/>
    </location>
</feature>
<keyword evidence="5" id="KW-1185">Reference proteome</keyword>
<dbReference type="InterPro" id="IPR036179">
    <property type="entry name" value="Ig-like_dom_sf"/>
</dbReference>
<dbReference type="CDD" id="cd00096">
    <property type="entry name" value="Ig"/>
    <property type="match status" value="1"/>
</dbReference>
<evidence type="ECO:0000256" key="1">
    <source>
        <dbReference type="ARBA" id="ARBA00022729"/>
    </source>
</evidence>
<dbReference type="Gene3D" id="3.80.10.10">
    <property type="entry name" value="Ribonuclease Inhibitor"/>
    <property type="match status" value="1"/>
</dbReference>
<name>A0ABS3T2Y0_9FLAO</name>
<evidence type="ECO:0000259" key="3">
    <source>
        <dbReference type="PROSITE" id="PS50835"/>
    </source>
</evidence>
<dbReference type="PROSITE" id="PS50835">
    <property type="entry name" value="IG_LIKE"/>
    <property type="match status" value="1"/>
</dbReference>
<dbReference type="InterPro" id="IPR007110">
    <property type="entry name" value="Ig-like_dom"/>
</dbReference>
<feature type="chain" id="PRO_5045762468" evidence="2">
    <location>
        <begin position="21"/>
        <end position="570"/>
    </location>
</feature>
<proteinExistence type="predicted"/>
<comment type="caution">
    <text evidence="4">The sequence shown here is derived from an EMBL/GenBank/DDBJ whole genome shotgun (WGS) entry which is preliminary data.</text>
</comment>
<dbReference type="InterPro" id="IPR026444">
    <property type="entry name" value="Secre_tail"/>
</dbReference>
<protein>
    <submittedName>
        <fullName evidence="4">T9SS type A sorting domain-containing protein</fullName>
    </submittedName>
</protein>
<dbReference type="InterPro" id="IPR015943">
    <property type="entry name" value="WD40/YVTN_repeat-like_dom_sf"/>
</dbReference>
<organism evidence="4 5">
    <name type="scientific">Winogradskyella pelagia</name>
    <dbReference type="NCBI Taxonomy" id="2819984"/>
    <lineage>
        <taxon>Bacteria</taxon>
        <taxon>Pseudomonadati</taxon>
        <taxon>Bacteroidota</taxon>
        <taxon>Flavobacteriia</taxon>
        <taxon>Flavobacteriales</taxon>
        <taxon>Flavobacteriaceae</taxon>
        <taxon>Winogradskyella</taxon>
    </lineage>
</organism>
<dbReference type="SUPFAM" id="SSF48726">
    <property type="entry name" value="Immunoglobulin"/>
    <property type="match status" value="1"/>
</dbReference>
<feature type="signal peptide" evidence="2">
    <location>
        <begin position="1"/>
        <end position="20"/>
    </location>
</feature>
<dbReference type="SUPFAM" id="SSF52058">
    <property type="entry name" value="L domain-like"/>
    <property type="match status" value="1"/>
</dbReference>
<dbReference type="RefSeq" id="WP_208153187.1">
    <property type="nucleotide sequence ID" value="NZ_JAGEVF010000003.1"/>
</dbReference>
<dbReference type="InterPro" id="IPR032675">
    <property type="entry name" value="LRR_dom_sf"/>
</dbReference>
<evidence type="ECO:0000313" key="5">
    <source>
        <dbReference type="Proteomes" id="UP000676776"/>
    </source>
</evidence>
<dbReference type="Gene3D" id="2.130.10.10">
    <property type="entry name" value="YVTN repeat-like/Quinoprotein amine dehydrogenase"/>
    <property type="match status" value="1"/>
</dbReference>
<gene>
    <name evidence="4" type="ORF">J4050_05770</name>
</gene>
<sequence length="570" mass="62155">MKKITLLLACVACFSLNAQISDYLTNLGTTVGVTKSGNTLYIGSVGESKVLSVDMSLPNPVPQDLITGISFPTKLVVVGNELYLTYGLNNVGKIDLSAPTPQLEFVLVIPGAFGLATKDNFMYVGDRNNGQILRFDYTVPTPTSEVVIDNLGSFMGDIAFDGNDLYVARGSDGFVSKIDVTQTNPTVENVVIESSVLDVAIDNGFLYYSGSSSLKRINLTDTNPTPITLATGLTSIWDMLIDNEFYIVQQTAQRIATVDINNLLDPTAHPDYSNLLDVYNSLGGTNWSDNVNWLDTSLPIAMWTGVSLSDNGSVGGLNLPNNNLTGNLPATLGNLTNLLFVNLSGNNLGGSIPFNSPTINLDISDNLFDFSDIEPYFTSGNYNSITYSPQRTTDLPEDFESPPGTNFTFDVNDADINRNSEATALNNQYQWFKDNVAISGANASTYVINNAQETDSGIYYCEITNPILPGLTIARAPITLLIDASLSMDTEQNFNLILYPNPSKEWLNIQFGETLEKGLLSIYDVNGRLIQQKEVSGDTLLLNIENLNSGMYILSIEEQNSKVVKRFMKQ</sequence>
<evidence type="ECO:0000256" key="2">
    <source>
        <dbReference type="SAM" id="SignalP"/>
    </source>
</evidence>
<dbReference type="EMBL" id="JAGEVF010000003">
    <property type="protein sequence ID" value="MBO3116246.1"/>
    <property type="molecule type" value="Genomic_DNA"/>
</dbReference>
<reference evidence="4 5" key="1">
    <citation type="submission" date="2021-03" db="EMBL/GenBank/DDBJ databases">
        <title>Winogradskyella sp. nov., isolated from costal sediment.</title>
        <authorList>
            <person name="Gao C."/>
        </authorList>
    </citation>
    <scope>NUCLEOTIDE SEQUENCE [LARGE SCALE GENOMIC DNA]</scope>
    <source>
        <strain evidence="4 5">DF17</strain>
    </source>
</reference>
<dbReference type="PANTHER" id="PTHR48010">
    <property type="entry name" value="OS05G0588300 PROTEIN"/>
    <property type="match status" value="1"/>
</dbReference>
<dbReference type="InterPro" id="IPR013783">
    <property type="entry name" value="Ig-like_fold"/>
</dbReference>
<dbReference type="PANTHER" id="PTHR48010:SF58">
    <property type="entry name" value="RECEPTOR PROTEIN KINASE-LIKE PROTEIN ZAR1"/>
    <property type="match status" value="1"/>
</dbReference>
<evidence type="ECO:0000313" key="4">
    <source>
        <dbReference type="EMBL" id="MBO3116246.1"/>
    </source>
</evidence>